<feature type="transmembrane region" description="Helical" evidence="1">
    <location>
        <begin position="93"/>
        <end position="125"/>
    </location>
</feature>
<keyword evidence="1" id="KW-0472">Membrane</keyword>
<protein>
    <submittedName>
        <fullName evidence="2">Uncharacterized protein</fullName>
    </submittedName>
</protein>
<sequence length="155" mass="16831">MEYVAMFVTYCLTSVVTTKYLLKNGELFNIGLTFGQAAIIGVGILMFTVVFNMIRAYRICNISTTTSTRGTTTTTTTVPTTTKVYGVTSGFQLGILATILGLTTFIFLNMSTIWLNVLTIILPFLSNYVEVAKALVVALISLGGYGFGRIYIGLC</sequence>
<feature type="transmembrane region" description="Helical" evidence="1">
    <location>
        <begin position="131"/>
        <end position="152"/>
    </location>
</feature>
<feature type="transmembrane region" description="Helical" evidence="1">
    <location>
        <begin position="27"/>
        <end position="51"/>
    </location>
</feature>
<dbReference type="EMBL" id="MN739180">
    <property type="protein sequence ID" value="QHS92532.1"/>
    <property type="molecule type" value="Genomic_DNA"/>
</dbReference>
<dbReference type="AlphaFoldDB" id="A0A6C0BKI9"/>
<name>A0A6C0BKI9_9ZZZZ</name>
<evidence type="ECO:0000313" key="2">
    <source>
        <dbReference type="EMBL" id="QHS92532.1"/>
    </source>
</evidence>
<organism evidence="2">
    <name type="scientific">viral metagenome</name>
    <dbReference type="NCBI Taxonomy" id="1070528"/>
    <lineage>
        <taxon>unclassified sequences</taxon>
        <taxon>metagenomes</taxon>
        <taxon>organismal metagenomes</taxon>
    </lineage>
</organism>
<accession>A0A6C0BKI9</accession>
<reference evidence="2" key="1">
    <citation type="journal article" date="2020" name="Nature">
        <title>Giant virus diversity and host interactions through global metagenomics.</title>
        <authorList>
            <person name="Schulz F."/>
            <person name="Roux S."/>
            <person name="Paez-Espino D."/>
            <person name="Jungbluth S."/>
            <person name="Walsh D.A."/>
            <person name="Denef V.J."/>
            <person name="McMahon K.D."/>
            <person name="Konstantinidis K.T."/>
            <person name="Eloe-Fadrosh E.A."/>
            <person name="Kyrpides N.C."/>
            <person name="Woyke T."/>
        </authorList>
    </citation>
    <scope>NUCLEOTIDE SEQUENCE</scope>
    <source>
        <strain evidence="2">GVMAG-M-3300014204-73</strain>
    </source>
</reference>
<proteinExistence type="predicted"/>
<keyword evidence="1" id="KW-1133">Transmembrane helix</keyword>
<evidence type="ECO:0000256" key="1">
    <source>
        <dbReference type="SAM" id="Phobius"/>
    </source>
</evidence>
<keyword evidence="1" id="KW-0812">Transmembrane</keyword>